<reference evidence="10 11" key="1">
    <citation type="submission" date="2016-10" db="EMBL/GenBank/DDBJ databases">
        <authorList>
            <person name="Varghese N."/>
            <person name="Submissions S."/>
        </authorList>
    </citation>
    <scope>NUCLEOTIDE SEQUENCE [LARGE SCALE GENOMIC DNA]</scope>
    <source>
        <strain evidence="10 11">DSM 1361</strain>
    </source>
</reference>
<evidence type="ECO:0000256" key="4">
    <source>
        <dbReference type="ARBA" id="ARBA00022768"/>
    </source>
</evidence>
<evidence type="ECO:0000259" key="9">
    <source>
        <dbReference type="Pfam" id="PF00889"/>
    </source>
</evidence>
<evidence type="ECO:0000256" key="3">
    <source>
        <dbReference type="ARBA" id="ARBA00022490"/>
    </source>
</evidence>
<keyword evidence="11" id="KW-1185">Reference proteome</keyword>
<comment type="subcellular location">
    <subcellularLocation>
        <location evidence="6 8">Cytoplasm</location>
    </subcellularLocation>
</comment>
<dbReference type="InterPro" id="IPR014039">
    <property type="entry name" value="Transl_elong_EFTs/EF1B_dimer"/>
</dbReference>
<dbReference type="PROSITE" id="PS01126">
    <property type="entry name" value="EF_TS_1"/>
    <property type="match status" value="1"/>
</dbReference>
<dbReference type="Gene3D" id="3.30.479.20">
    <property type="entry name" value="Elongation factor Ts, dimerisation domain"/>
    <property type="match status" value="2"/>
</dbReference>
<dbReference type="Pfam" id="PF00889">
    <property type="entry name" value="EF_TS"/>
    <property type="match status" value="1"/>
</dbReference>
<comment type="function">
    <text evidence="6 7">Associates with the EF-Tu.GDP complex and induces the exchange of GDP to GTP. It remains bound to the aminoacyl-tRNA.EF-Tu.GTP complex up to the GTP hydrolysis stage on the ribosome.</text>
</comment>
<evidence type="ECO:0000313" key="10">
    <source>
        <dbReference type="EMBL" id="SFP19834.1"/>
    </source>
</evidence>
<dbReference type="NCBIfam" id="TIGR00116">
    <property type="entry name" value="tsf"/>
    <property type="match status" value="1"/>
</dbReference>
<protein>
    <recommendedName>
        <fullName evidence="2 6">Elongation factor Ts</fullName>
        <shortName evidence="6">EF-Ts</shortName>
    </recommendedName>
</protein>
<name>A0A662ZFR5_9GAMM</name>
<dbReference type="RefSeq" id="WP_031578773.1">
    <property type="nucleotide sequence ID" value="NZ_FOXF01000008.1"/>
</dbReference>
<feature type="domain" description="Translation elongation factor EFTs/EF1B dimerisation" evidence="9">
    <location>
        <begin position="72"/>
        <end position="277"/>
    </location>
</feature>
<feature type="region of interest" description="Involved in Mg(2+) ion dislocation from EF-Tu" evidence="6">
    <location>
        <begin position="80"/>
        <end position="83"/>
    </location>
</feature>
<dbReference type="PANTHER" id="PTHR11741">
    <property type="entry name" value="ELONGATION FACTOR TS"/>
    <property type="match status" value="1"/>
</dbReference>
<evidence type="ECO:0000256" key="6">
    <source>
        <dbReference type="HAMAP-Rule" id="MF_00050"/>
    </source>
</evidence>
<accession>A0A662ZFR5</accession>
<dbReference type="PROSITE" id="PS01127">
    <property type="entry name" value="EF_TS_2"/>
    <property type="match status" value="1"/>
</dbReference>
<dbReference type="SUPFAM" id="SSF46934">
    <property type="entry name" value="UBA-like"/>
    <property type="match status" value="1"/>
</dbReference>
<dbReference type="OrthoDB" id="9808348at2"/>
<gene>
    <name evidence="6" type="primary">tsf</name>
    <name evidence="10" type="ORF">SAMN02910344_00712</name>
</gene>
<dbReference type="Gene3D" id="1.10.286.20">
    <property type="match status" value="1"/>
</dbReference>
<organism evidence="10 11">
    <name type="scientific">Ruminobacter amylophilus</name>
    <dbReference type="NCBI Taxonomy" id="867"/>
    <lineage>
        <taxon>Bacteria</taxon>
        <taxon>Pseudomonadati</taxon>
        <taxon>Pseudomonadota</taxon>
        <taxon>Gammaproteobacteria</taxon>
        <taxon>Aeromonadales</taxon>
        <taxon>Succinivibrionaceae</taxon>
        <taxon>Ruminobacter</taxon>
    </lineage>
</organism>
<evidence type="ECO:0000256" key="1">
    <source>
        <dbReference type="ARBA" id="ARBA00005532"/>
    </source>
</evidence>
<evidence type="ECO:0000256" key="7">
    <source>
        <dbReference type="RuleBase" id="RU000642"/>
    </source>
</evidence>
<evidence type="ECO:0000256" key="8">
    <source>
        <dbReference type="RuleBase" id="RU000643"/>
    </source>
</evidence>
<keyword evidence="3 6" id="KW-0963">Cytoplasm</keyword>
<dbReference type="Proteomes" id="UP000243745">
    <property type="component" value="Unassembled WGS sequence"/>
</dbReference>
<dbReference type="InterPro" id="IPR036402">
    <property type="entry name" value="EF-Ts_dimer_sf"/>
</dbReference>
<keyword evidence="4 6" id="KW-0251">Elongation factor</keyword>
<dbReference type="Gene3D" id="1.10.8.10">
    <property type="entry name" value="DNA helicase RuvA subunit, C-terminal domain"/>
    <property type="match status" value="1"/>
</dbReference>
<dbReference type="HAMAP" id="MF_00050">
    <property type="entry name" value="EF_Ts"/>
    <property type="match status" value="1"/>
</dbReference>
<dbReference type="FunFam" id="1.10.286.20:FF:000001">
    <property type="entry name" value="Elongation factor Ts"/>
    <property type="match status" value="1"/>
</dbReference>
<dbReference type="InterPro" id="IPR009060">
    <property type="entry name" value="UBA-like_sf"/>
</dbReference>
<dbReference type="PANTHER" id="PTHR11741:SF0">
    <property type="entry name" value="ELONGATION FACTOR TS, MITOCHONDRIAL"/>
    <property type="match status" value="1"/>
</dbReference>
<evidence type="ECO:0000313" key="11">
    <source>
        <dbReference type="Proteomes" id="UP000243745"/>
    </source>
</evidence>
<comment type="similarity">
    <text evidence="1 6 7">Belongs to the EF-Ts family.</text>
</comment>
<keyword evidence="5 6" id="KW-0648">Protein biosynthesis</keyword>
<dbReference type="GO" id="GO:0005737">
    <property type="term" value="C:cytoplasm"/>
    <property type="evidence" value="ECO:0007669"/>
    <property type="project" value="UniProtKB-SubCell"/>
</dbReference>
<proteinExistence type="inferred from homology"/>
<dbReference type="FunFam" id="1.10.8.10:FF:000001">
    <property type="entry name" value="Elongation factor Ts"/>
    <property type="match status" value="1"/>
</dbReference>
<dbReference type="GO" id="GO:0003746">
    <property type="term" value="F:translation elongation factor activity"/>
    <property type="evidence" value="ECO:0007669"/>
    <property type="project" value="UniProtKB-UniRule"/>
</dbReference>
<sequence>MANITAALVKELRERTGAGMMDCKKALVAADGDIEKAIDDMRKNGQAKAAKKAGRVTAEGVIVSASSANGVFIAEINCETDFVAKDASFNEFCNNVVALAAENNVTDVAALKALTYANGETVEVFLNNLIAKIGENMSIRRISAIKGSNVGLYIHGNKRIGVLVDMEGGDNALANDVAMHVCGLAPQYVNPSDVPAEQVEHERQVQLEIAMKENAEAAKPKPAEIVEKIINGRMAKYTGEVSLTTQNFVKDDSITVGDLLKKNNAVVKSFVRMVVGEGIEKQVVDFATEVAQQVAAAQK</sequence>
<dbReference type="EMBL" id="FOXF01000008">
    <property type="protein sequence ID" value="SFP19834.1"/>
    <property type="molecule type" value="Genomic_DNA"/>
</dbReference>
<evidence type="ECO:0000256" key="2">
    <source>
        <dbReference type="ARBA" id="ARBA00016956"/>
    </source>
</evidence>
<evidence type="ECO:0000256" key="5">
    <source>
        <dbReference type="ARBA" id="ARBA00022917"/>
    </source>
</evidence>
<dbReference type="InterPro" id="IPR001816">
    <property type="entry name" value="Transl_elong_EFTs/EF1B"/>
</dbReference>
<dbReference type="SUPFAM" id="SSF54713">
    <property type="entry name" value="Elongation factor Ts (EF-Ts), dimerisation domain"/>
    <property type="match status" value="2"/>
</dbReference>
<dbReference type="CDD" id="cd14275">
    <property type="entry name" value="UBA_EF-Ts"/>
    <property type="match status" value="1"/>
</dbReference>
<dbReference type="AlphaFoldDB" id="A0A662ZFR5"/>
<dbReference type="InterPro" id="IPR018101">
    <property type="entry name" value="Transl_elong_Ts_CS"/>
</dbReference>